<dbReference type="GO" id="GO:0046040">
    <property type="term" value="P:IMP metabolic process"/>
    <property type="evidence" value="ECO:0007669"/>
    <property type="project" value="TreeGrafter"/>
</dbReference>
<keyword evidence="1 7" id="KW-0436">Ligase</keyword>
<comment type="pathway">
    <text evidence="7">Purine metabolism; AMP biosynthesis via de novo pathway; AMP from IMP: step 1/2.</text>
</comment>
<evidence type="ECO:0000313" key="8">
    <source>
        <dbReference type="EMBL" id="RLE52981.1"/>
    </source>
</evidence>
<evidence type="ECO:0000256" key="2">
    <source>
        <dbReference type="ARBA" id="ARBA00022723"/>
    </source>
</evidence>
<dbReference type="PANTHER" id="PTHR11846">
    <property type="entry name" value="ADENYLOSUCCINATE SYNTHETASE"/>
    <property type="match status" value="1"/>
</dbReference>
<keyword evidence="2 7" id="KW-0479">Metal-binding</keyword>
<keyword evidence="6 7" id="KW-0342">GTP-binding</keyword>
<evidence type="ECO:0000313" key="9">
    <source>
        <dbReference type="Proteomes" id="UP000269499"/>
    </source>
</evidence>
<keyword evidence="3 7" id="KW-0547">Nucleotide-binding</keyword>
<dbReference type="SUPFAM" id="SSF52540">
    <property type="entry name" value="P-loop containing nucleoside triphosphate hydrolases"/>
    <property type="match status" value="1"/>
</dbReference>
<dbReference type="EC" id="6.3.4.4" evidence="7"/>
<evidence type="ECO:0000256" key="7">
    <source>
        <dbReference type="RuleBase" id="RU000520"/>
    </source>
</evidence>
<proteinExistence type="inferred from homology"/>
<dbReference type="SMART" id="SM00788">
    <property type="entry name" value="Adenylsucc_synt"/>
    <property type="match status" value="1"/>
</dbReference>
<dbReference type="Pfam" id="PF00709">
    <property type="entry name" value="Adenylsucc_synt"/>
    <property type="match status" value="2"/>
</dbReference>
<dbReference type="InterPro" id="IPR027417">
    <property type="entry name" value="P-loop_NTPase"/>
</dbReference>
<dbReference type="AlphaFoldDB" id="A0A497F103"/>
<dbReference type="InterPro" id="IPR018220">
    <property type="entry name" value="Adenylosuccin_syn_GTP-bd"/>
</dbReference>
<dbReference type="HAMAP" id="MF_00011">
    <property type="entry name" value="Adenylosucc_synth"/>
    <property type="match status" value="1"/>
</dbReference>
<dbReference type="Proteomes" id="UP000269499">
    <property type="component" value="Unassembled WGS sequence"/>
</dbReference>
<comment type="caution">
    <text evidence="8">The sequence shown here is derived from an EMBL/GenBank/DDBJ whole genome shotgun (WGS) entry which is preliminary data.</text>
</comment>
<comment type="similarity">
    <text evidence="7">Belongs to the adenylosuccinate synthetase family.</text>
</comment>
<dbReference type="Gene3D" id="3.90.170.10">
    <property type="entry name" value="Adenylosuccinate Synthetase, subunit A, domain 3"/>
    <property type="match status" value="1"/>
</dbReference>
<dbReference type="PROSITE" id="PS01266">
    <property type="entry name" value="ADENYLOSUCCIN_SYN_1"/>
    <property type="match status" value="1"/>
</dbReference>
<dbReference type="GO" id="GO:0046872">
    <property type="term" value="F:metal ion binding"/>
    <property type="evidence" value="ECO:0007669"/>
    <property type="project" value="UniProtKB-KW"/>
</dbReference>
<organism evidence="8 9">
    <name type="scientific">Thermoproteota archaeon</name>
    <dbReference type="NCBI Taxonomy" id="2056631"/>
    <lineage>
        <taxon>Archaea</taxon>
        <taxon>Thermoproteota</taxon>
    </lineage>
</organism>
<dbReference type="UniPathway" id="UPA00075">
    <property type="reaction ID" value="UER00335"/>
</dbReference>
<dbReference type="GO" id="GO:0044208">
    <property type="term" value="P:'de novo' AMP biosynthetic process"/>
    <property type="evidence" value="ECO:0007669"/>
    <property type="project" value="UniProtKB-UniPathway"/>
</dbReference>
<evidence type="ECO:0000256" key="1">
    <source>
        <dbReference type="ARBA" id="ARBA00022598"/>
    </source>
</evidence>
<evidence type="ECO:0000256" key="6">
    <source>
        <dbReference type="ARBA" id="ARBA00023134"/>
    </source>
</evidence>
<comment type="catalytic activity">
    <reaction evidence="7">
        <text>IMP + L-aspartate + GTP = N(6)-(1,2-dicarboxyethyl)-AMP + GDP + phosphate + 2 H(+)</text>
        <dbReference type="Rhea" id="RHEA:15753"/>
        <dbReference type="ChEBI" id="CHEBI:15378"/>
        <dbReference type="ChEBI" id="CHEBI:29991"/>
        <dbReference type="ChEBI" id="CHEBI:37565"/>
        <dbReference type="ChEBI" id="CHEBI:43474"/>
        <dbReference type="ChEBI" id="CHEBI:57567"/>
        <dbReference type="ChEBI" id="CHEBI:58053"/>
        <dbReference type="ChEBI" id="CHEBI:58189"/>
        <dbReference type="EC" id="6.3.4.4"/>
    </reaction>
</comment>
<name>A0A497F103_9CREN</name>
<sequence length="257" mass="27877">MPCMVIVGGFFGDEGKGKVVSYLAIKDKVDLAVRTGSVNAGHTVLWKGRKYKLRIIPSAFVYEKCRLLVGAGANVNVQIFLKEIEETNCKNRVGVDFQASIIEEKHIAEDRGDAHLAKKIGTTGQGVGPAIAERVRRKAKLARDIPELKPYLTDVALEVNEVIDRGGKVILEGTQGTFLSLYHGTYPYVTGRDTTAPAVCSEVGVGPTKVDDVLIVFKAYVTRVGAGPLPGELSPEEADRRGWTEIATVTGRRRRAA</sequence>
<feature type="non-terminal residue" evidence="8">
    <location>
        <position position="257"/>
    </location>
</feature>
<accession>A0A497F103</accession>
<dbReference type="InterPro" id="IPR042111">
    <property type="entry name" value="Adenylosuccinate_synth_dom3"/>
</dbReference>
<dbReference type="GO" id="GO:0005525">
    <property type="term" value="F:GTP binding"/>
    <property type="evidence" value="ECO:0007669"/>
    <property type="project" value="UniProtKB-KW"/>
</dbReference>
<dbReference type="EMBL" id="QMRA01000088">
    <property type="protein sequence ID" value="RLE52981.1"/>
    <property type="molecule type" value="Genomic_DNA"/>
</dbReference>
<evidence type="ECO:0000256" key="5">
    <source>
        <dbReference type="ARBA" id="ARBA00022842"/>
    </source>
</evidence>
<comment type="function">
    <text evidence="7">Plays an important role in the de novo pathway of purine nucleotide biosynthesis.</text>
</comment>
<dbReference type="GO" id="GO:0004019">
    <property type="term" value="F:adenylosuccinate synthase activity"/>
    <property type="evidence" value="ECO:0007669"/>
    <property type="project" value="UniProtKB-EC"/>
</dbReference>
<protein>
    <recommendedName>
        <fullName evidence="7">Adenylosuccinate synthetase</fullName>
        <ecNumber evidence="7">6.3.4.4</ecNumber>
    </recommendedName>
</protein>
<dbReference type="NCBIfam" id="NF003295">
    <property type="entry name" value="PRK04293.1"/>
    <property type="match status" value="1"/>
</dbReference>
<dbReference type="InterPro" id="IPR001114">
    <property type="entry name" value="Adenylosuccinate_synthetase"/>
</dbReference>
<keyword evidence="4 7" id="KW-0658">Purine biosynthesis</keyword>
<dbReference type="PANTHER" id="PTHR11846:SF0">
    <property type="entry name" value="ADENYLOSUCCINATE SYNTHETASE"/>
    <property type="match status" value="1"/>
</dbReference>
<evidence type="ECO:0000256" key="3">
    <source>
        <dbReference type="ARBA" id="ARBA00022741"/>
    </source>
</evidence>
<dbReference type="GO" id="GO:0005737">
    <property type="term" value="C:cytoplasm"/>
    <property type="evidence" value="ECO:0007669"/>
    <property type="project" value="TreeGrafter"/>
</dbReference>
<evidence type="ECO:0000256" key="4">
    <source>
        <dbReference type="ARBA" id="ARBA00022755"/>
    </source>
</evidence>
<gene>
    <name evidence="8" type="ORF">DRJ26_04005</name>
</gene>
<keyword evidence="5 7" id="KW-0460">Magnesium</keyword>
<dbReference type="Gene3D" id="3.40.440.10">
    <property type="entry name" value="Adenylosuccinate Synthetase, subunit A, domain 1"/>
    <property type="match status" value="2"/>
</dbReference>
<reference evidence="8 9" key="1">
    <citation type="submission" date="2018-06" db="EMBL/GenBank/DDBJ databases">
        <title>Extensive metabolic versatility and redundancy in microbially diverse, dynamic hydrothermal sediments.</title>
        <authorList>
            <person name="Dombrowski N."/>
            <person name="Teske A."/>
            <person name="Baker B.J."/>
        </authorList>
    </citation>
    <scope>NUCLEOTIDE SEQUENCE [LARGE SCALE GENOMIC DNA]</scope>
    <source>
        <strain evidence="8">B20_G2</strain>
    </source>
</reference>
<dbReference type="InterPro" id="IPR042109">
    <property type="entry name" value="Adenylosuccinate_synth_dom1"/>
</dbReference>